<dbReference type="Proteomes" id="UP000321046">
    <property type="component" value="Unassembled WGS sequence"/>
</dbReference>
<evidence type="ECO:0000313" key="2">
    <source>
        <dbReference type="Proteomes" id="UP000321046"/>
    </source>
</evidence>
<dbReference type="AlphaFoldDB" id="A0A5C6XQK9"/>
<dbReference type="InterPro" id="IPR025638">
    <property type="entry name" value="DUF4336"/>
</dbReference>
<sequence>MASTGYEPLFTLKQVAEGLWIVDGSTISFYGMPFPTRMTLVRLEDGSLFVHSPVDLREELRREVDALGPVRALVAPNWIHYAYLPAWQKSYPKAKTWAAEGVQERAAKQGVNVALDHILDDVAPSLWRGQIKQLVVRGSTTHREVVFFHCASRTLILTDLIENFEAKKVPFKLRLLARLAGISDPDGKMPLDMRMTFRFGEGGKGLGMLRDAVEVMLSWEPERVIVAHGRWYSSEGSAELRRAFRWLL</sequence>
<gene>
    <name evidence="1" type="ORF">FRC96_05215</name>
</gene>
<name>A0A5C6XQK9_9DELT</name>
<proteinExistence type="predicted"/>
<dbReference type="Pfam" id="PF14234">
    <property type="entry name" value="DUF4336"/>
    <property type="match status" value="1"/>
</dbReference>
<dbReference type="EMBL" id="VOSL01000023">
    <property type="protein sequence ID" value="TXD40843.1"/>
    <property type="molecule type" value="Genomic_DNA"/>
</dbReference>
<protein>
    <submittedName>
        <fullName evidence="1">DUF4336 domain-containing protein</fullName>
    </submittedName>
</protein>
<organism evidence="1 2">
    <name type="scientific">Lujinxingia vulgaris</name>
    <dbReference type="NCBI Taxonomy" id="2600176"/>
    <lineage>
        <taxon>Bacteria</taxon>
        <taxon>Deltaproteobacteria</taxon>
        <taxon>Bradymonadales</taxon>
        <taxon>Lujinxingiaceae</taxon>
        <taxon>Lujinxingia</taxon>
    </lineage>
</organism>
<dbReference type="SUPFAM" id="SSF56281">
    <property type="entry name" value="Metallo-hydrolase/oxidoreductase"/>
    <property type="match status" value="1"/>
</dbReference>
<dbReference type="PANTHER" id="PTHR33835:SF1">
    <property type="entry name" value="METALLO-BETA-LACTAMASE DOMAIN-CONTAINING PROTEIN"/>
    <property type="match status" value="1"/>
</dbReference>
<dbReference type="OrthoDB" id="450111at2"/>
<dbReference type="InterPro" id="IPR036866">
    <property type="entry name" value="RibonucZ/Hydroxyglut_hydro"/>
</dbReference>
<evidence type="ECO:0000313" key="1">
    <source>
        <dbReference type="EMBL" id="TXD40843.1"/>
    </source>
</evidence>
<dbReference type="PANTHER" id="PTHR33835">
    <property type="entry name" value="YALI0C07656P"/>
    <property type="match status" value="1"/>
</dbReference>
<reference evidence="1 2" key="1">
    <citation type="submission" date="2019-08" db="EMBL/GenBank/DDBJ databases">
        <title>Bradymonadales sp. TMQ2.</title>
        <authorList>
            <person name="Liang Q."/>
        </authorList>
    </citation>
    <scope>NUCLEOTIDE SEQUENCE [LARGE SCALE GENOMIC DNA]</scope>
    <source>
        <strain evidence="1 2">TMQ2</strain>
    </source>
</reference>
<accession>A0A5C6XQK9</accession>
<dbReference type="RefSeq" id="WP_146973452.1">
    <property type="nucleotide sequence ID" value="NZ_VOSL01000023.1"/>
</dbReference>
<comment type="caution">
    <text evidence="1">The sequence shown here is derived from an EMBL/GenBank/DDBJ whole genome shotgun (WGS) entry which is preliminary data.</text>
</comment>